<accession>U7QTZ8</accession>
<dbReference type="Proteomes" id="UP000017127">
    <property type="component" value="Unassembled WGS sequence"/>
</dbReference>
<dbReference type="OrthoDB" id="9902876at2"/>
<sequence>METPLRYTALSHPVSDEPISPFRKLITALTHHLNLYLADGRKIQRFATT</sequence>
<protein>
    <submittedName>
        <fullName evidence="1">Uncharacterized protein</fullName>
    </submittedName>
</protein>
<organism evidence="1 2">
    <name type="scientific">Lyngbya aestuarii BL J</name>
    <dbReference type="NCBI Taxonomy" id="1348334"/>
    <lineage>
        <taxon>Bacteria</taxon>
        <taxon>Bacillati</taxon>
        <taxon>Cyanobacteriota</taxon>
        <taxon>Cyanophyceae</taxon>
        <taxon>Oscillatoriophycideae</taxon>
        <taxon>Oscillatoriales</taxon>
        <taxon>Microcoleaceae</taxon>
        <taxon>Lyngbya</taxon>
    </lineage>
</organism>
<evidence type="ECO:0000313" key="2">
    <source>
        <dbReference type="Proteomes" id="UP000017127"/>
    </source>
</evidence>
<dbReference type="EMBL" id="AUZM01000001">
    <property type="protein sequence ID" value="ERT09876.1"/>
    <property type="molecule type" value="Genomic_DNA"/>
</dbReference>
<reference evidence="1 2" key="1">
    <citation type="journal article" date="2013" name="Front. Microbiol.">
        <title>Comparative genomic analyses of the cyanobacterium, Lyngbya aestuarii BL J, a powerful hydrogen producer.</title>
        <authorList>
            <person name="Kothari A."/>
            <person name="Vaughn M."/>
            <person name="Garcia-Pichel F."/>
        </authorList>
    </citation>
    <scope>NUCLEOTIDE SEQUENCE [LARGE SCALE GENOMIC DNA]</scope>
    <source>
        <strain evidence="1 2">BL J</strain>
    </source>
</reference>
<dbReference type="AlphaFoldDB" id="U7QTZ8"/>
<gene>
    <name evidence="1" type="ORF">M595_0070</name>
</gene>
<proteinExistence type="predicted"/>
<name>U7QTZ8_9CYAN</name>
<evidence type="ECO:0000313" key="1">
    <source>
        <dbReference type="EMBL" id="ERT09876.1"/>
    </source>
</evidence>
<comment type="caution">
    <text evidence="1">The sequence shown here is derived from an EMBL/GenBank/DDBJ whole genome shotgun (WGS) entry which is preliminary data.</text>
</comment>
<dbReference type="RefSeq" id="WP_023063938.1">
    <property type="nucleotide sequence ID" value="NZ_AUZM01000001.1"/>
</dbReference>
<keyword evidence="2" id="KW-1185">Reference proteome</keyword>